<dbReference type="InterPro" id="IPR020103">
    <property type="entry name" value="PsdUridine_synth_cat_dom_sf"/>
</dbReference>
<dbReference type="HAMAP" id="MF_00171">
    <property type="entry name" value="TruA"/>
    <property type="match status" value="1"/>
</dbReference>
<dbReference type="Pfam" id="PF01416">
    <property type="entry name" value="PseudoU_synth_1"/>
    <property type="match status" value="2"/>
</dbReference>
<dbReference type="EMBL" id="UINC01136245">
    <property type="protein sequence ID" value="SVD20901.1"/>
    <property type="molecule type" value="Genomic_DNA"/>
</dbReference>
<gene>
    <name evidence="5" type="ORF">METZ01_LOCUS373755</name>
</gene>
<feature type="domain" description="Pseudouridine synthase I TruA alpha/beta" evidence="4">
    <location>
        <begin position="8"/>
        <end position="104"/>
    </location>
</feature>
<keyword evidence="2" id="KW-0819">tRNA processing</keyword>
<dbReference type="InterPro" id="IPR001406">
    <property type="entry name" value="PsdUridine_synth_TruA"/>
</dbReference>
<feature type="domain" description="Pseudouridine synthase I TruA alpha/beta" evidence="4">
    <location>
        <begin position="147"/>
        <end position="243"/>
    </location>
</feature>
<dbReference type="InterPro" id="IPR020097">
    <property type="entry name" value="PsdUridine_synth_TruA_a/b_dom"/>
</dbReference>
<protein>
    <recommendedName>
        <fullName evidence="4">Pseudouridine synthase I TruA alpha/beta domain-containing protein</fullName>
    </recommendedName>
</protein>
<dbReference type="Gene3D" id="3.30.70.580">
    <property type="entry name" value="Pseudouridine synthase I, catalytic domain, N-terminal subdomain"/>
    <property type="match status" value="1"/>
</dbReference>
<evidence type="ECO:0000259" key="4">
    <source>
        <dbReference type="Pfam" id="PF01416"/>
    </source>
</evidence>
<keyword evidence="3" id="KW-0413">Isomerase</keyword>
<sequence length="243" mass="28755">MNFKLTISYDGSNFSGWQIQPNERTIQYEIQNAIKEIFQKQNIKLYGSGRTDSGVHAINQTANFLIENTNMSEKQIVDAINSKVSRDIYILDCQKTNENFNSRYSAKNREYLYKISRKYTPFIRKYTWYQNYSLDFHKLQECSEIILGEHDFSNFCKSISLKEKNFCNISKSIWEITEDTFFYKIKSNRFLHHMVRMLVGTMVEVSKNRITVEDFYNMINNPNANKKIVTSPALGLYLYKVDY</sequence>
<dbReference type="CDD" id="cd02570">
    <property type="entry name" value="PseudoU_synth_EcTruA"/>
    <property type="match status" value="1"/>
</dbReference>
<dbReference type="PANTHER" id="PTHR11142">
    <property type="entry name" value="PSEUDOURIDYLATE SYNTHASE"/>
    <property type="match status" value="1"/>
</dbReference>
<name>A0A382THJ8_9ZZZZ</name>
<dbReference type="SUPFAM" id="SSF55120">
    <property type="entry name" value="Pseudouridine synthase"/>
    <property type="match status" value="1"/>
</dbReference>
<dbReference type="NCBIfam" id="TIGR00071">
    <property type="entry name" value="hisT_truA"/>
    <property type="match status" value="1"/>
</dbReference>
<proteinExistence type="inferred from homology"/>
<reference evidence="5" key="1">
    <citation type="submission" date="2018-05" db="EMBL/GenBank/DDBJ databases">
        <authorList>
            <person name="Lanie J.A."/>
            <person name="Ng W.-L."/>
            <person name="Kazmierczak K.M."/>
            <person name="Andrzejewski T.M."/>
            <person name="Davidsen T.M."/>
            <person name="Wayne K.J."/>
            <person name="Tettelin H."/>
            <person name="Glass J.I."/>
            <person name="Rusch D."/>
            <person name="Podicherti R."/>
            <person name="Tsui H.-C.T."/>
            <person name="Winkler M.E."/>
        </authorList>
    </citation>
    <scope>NUCLEOTIDE SEQUENCE</scope>
</reference>
<organism evidence="5">
    <name type="scientific">marine metagenome</name>
    <dbReference type="NCBI Taxonomy" id="408172"/>
    <lineage>
        <taxon>unclassified sequences</taxon>
        <taxon>metagenomes</taxon>
        <taxon>ecological metagenomes</taxon>
    </lineage>
</organism>
<dbReference type="GO" id="GO:0003723">
    <property type="term" value="F:RNA binding"/>
    <property type="evidence" value="ECO:0007669"/>
    <property type="project" value="InterPro"/>
</dbReference>
<accession>A0A382THJ8</accession>
<dbReference type="InterPro" id="IPR020094">
    <property type="entry name" value="TruA/RsuA/RluB/E/F_N"/>
</dbReference>
<dbReference type="PANTHER" id="PTHR11142:SF0">
    <property type="entry name" value="TRNA PSEUDOURIDINE SYNTHASE-LIKE 1"/>
    <property type="match status" value="1"/>
</dbReference>
<dbReference type="Gene3D" id="3.30.70.660">
    <property type="entry name" value="Pseudouridine synthase I, catalytic domain, C-terminal subdomain"/>
    <property type="match status" value="1"/>
</dbReference>
<dbReference type="FunFam" id="3.30.70.580:FF:000001">
    <property type="entry name" value="tRNA pseudouridine synthase A"/>
    <property type="match status" value="1"/>
</dbReference>
<evidence type="ECO:0000256" key="2">
    <source>
        <dbReference type="ARBA" id="ARBA00022694"/>
    </source>
</evidence>
<dbReference type="PIRSF" id="PIRSF001430">
    <property type="entry name" value="tRNA_psdUrid_synth"/>
    <property type="match status" value="1"/>
</dbReference>
<evidence type="ECO:0000256" key="3">
    <source>
        <dbReference type="ARBA" id="ARBA00023235"/>
    </source>
</evidence>
<dbReference type="InterPro" id="IPR020095">
    <property type="entry name" value="PsdUridine_synth_TruA_C"/>
</dbReference>
<dbReference type="GO" id="GO:0031119">
    <property type="term" value="P:tRNA pseudouridine synthesis"/>
    <property type="evidence" value="ECO:0007669"/>
    <property type="project" value="TreeGrafter"/>
</dbReference>
<dbReference type="GO" id="GO:0009982">
    <property type="term" value="F:pseudouridine synthase activity"/>
    <property type="evidence" value="ECO:0007669"/>
    <property type="project" value="InterPro"/>
</dbReference>
<evidence type="ECO:0000313" key="5">
    <source>
        <dbReference type="EMBL" id="SVD20901.1"/>
    </source>
</evidence>
<comment type="similarity">
    <text evidence="1">Belongs to the tRNA pseudouridine synthase TruA family.</text>
</comment>
<evidence type="ECO:0000256" key="1">
    <source>
        <dbReference type="ARBA" id="ARBA00009375"/>
    </source>
</evidence>
<dbReference type="AlphaFoldDB" id="A0A382THJ8"/>